<evidence type="ECO:0000259" key="7">
    <source>
        <dbReference type="PROSITE" id="PS51072"/>
    </source>
</evidence>
<evidence type="ECO:0000313" key="8">
    <source>
        <dbReference type="EMBL" id="KAI7805637.1"/>
    </source>
</evidence>
<feature type="region of interest" description="Disordered" evidence="5">
    <location>
        <begin position="815"/>
        <end position="847"/>
    </location>
</feature>
<keyword evidence="9" id="KW-1185">Reference proteome</keyword>
<dbReference type="EMBL" id="JAFHDT010000009">
    <property type="protein sequence ID" value="KAI7805637.1"/>
    <property type="molecule type" value="Genomic_DNA"/>
</dbReference>
<dbReference type="Pfam" id="PF00928">
    <property type="entry name" value="Adap_comp_sub"/>
    <property type="match status" value="1"/>
</dbReference>
<dbReference type="Gene3D" id="2.60.40.1170">
    <property type="entry name" value="Mu homology domain, subdomain B"/>
    <property type="match status" value="1"/>
</dbReference>
<dbReference type="GO" id="GO:0006897">
    <property type="term" value="P:endocytosis"/>
    <property type="evidence" value="ECO:0007669"/>
    <property type="project" value="UniProtKB-KW"/>
</dbReference>
<feature type="compositionally biased region" description="Low complexity" evidence="5">
    <location>
        <begin position="815"/>
        <end position="824"/>
    </location>
</feature>
<reference evidence="8" key="1">
    <citation type="submission" date="2021-02" db="EMBL/GenBank/DDBJ databases">
        <title>Comparative genomics reveals that relaxation of natural selection precedes convergent phenotypic evolution of cavefish.</title>
        <authorList>
            <person name="Peng Z."/>
        </authorList>
    </citation>
    <scope>NUCLEOTIDE SEQUENCE</scope>
    <source>
        <tissue evidence="8">Muscle</tissue>
    </source>
</reference>
<protein>
    <submittedName>
        <fullName evidence="8">Stonin-1</fullName>
    </submittedName>
</protein>
<name>A0A9W7WNX9_TRIRA</name>
<dbReference type="AlphaFoldDB" id="A0A9W7WNX9"/>
<keyword evidence="3" id="KW-0963">Cytoplasm</keyword>
<proteinExistence type="inferred from homology"/>
<dbReference type="InterPro" id="IPR050431">
    <property type="entry name" value="Adaptor_comp_med_subunit"/>
</dbReference>
<dbReference type="FunFam" id="2.60.40.1170:FF:000054">
    <property type="entry name" value="General transcription factor IIA, 1-like"/>
    <property type="match status" value="1"/>
</dbReference>
<feature type="domain" description="MHD" evidence="7">
    <location>
        <begin position="456"/>
        <end position="772"/>
    </location>
</feature>
<evidence type="ECO:0000256" key="2">
    <source>
        <dbReference type="ARBA" id="ARBA00005579"/>
    </source>
</evidence>
<feature type="region of interest" description="Disordered" evidence="5">
    <location>
        <begin position="224"/>
        <end position="256"/>
    </location>
</feature>
<feature type="compositionally biased region" description="Low complexity" evidence="5">
    <location>
        <begin position="224"/>
        <end position="233"/>
    </location>
</feature>
<comment type="similarity">
    <text evidence="2">Belongs to the Stoned B family.</text>
</comment>
<comment type="caution">
    <text evidence="8">The sequence shown here is derived from an EMBL/GenBank/DDBJ whole genome shotgun (WGS) entry which is preliminary data.</text>
</comment>
<feature type="domain" description="SHD" evidence="6">
    <location>
        <begin position="319"/>
        <end position="452"/>
    </location>
</feature>
<dbReference type="PROSITE" id="PS51072">
    <property type="entry name" value="MHD"/>
    <property type="match status" value="1"/>
</dbReference>
<dbReference type="PANTHER" id="PTHR10529">
    <property type="entry name" value="AP COMPLEX SUBUNIT MU"/>
    <property type="match status" value="1"/>
</dbReference>
<evidence type="ECO:0000256" key="3">
    <source>
        <dbReference type="ARBA" id="ARBA00022490"/>
    </source>
</evidence>
<evidence type="ECO:0000259" key="6">
    <source>
        <dbReference type="PROSITE" id="PS51070"/>
    </source>
</evidence>
<gene>
    <name evidence="8" type="ORF">IRJ41_012929</name>
</gene>
<dbReference type="PROSITE" id="PS51070">
    <property type="entry name" value="SHD"/>
    <property type="match status" value="2"/>
</dbReference>
<evidence type="ECO:0000256" key="1">
    <source>
        <dbReference type="ARBA" id="ARBA00004496"/>
    </source>
</evidence>
<dbReference type="GO" id="GO:0005737">
    <property type="term" value="C:cytoplasm"/>
    <property type="evidence" value="ECO:0007669"/>
    <property type="project" value="UniProtKB-SubCell"/>
</dbReference>
<evidence type="ECO:0000313" key="9">
    <source>
        <dbReference type="Proteomes" id="UP001059041"/>
    </source>
</evidence>
<feature type="domain" description="SHD" evidence="6">
    <location>
        <begin position="910"/>
        <end position="1043"/>
    </location>
</feature>
<dbReference type="SUPFAM" id="SSF49447">
    <property type="entry name" value="Second domain of Mu2 adaptin subunit (ap50) of ap2 adaptor"/>
    <property type="match status" value="1"/>
</dbReference>
<dbReference type="Proteomes" id="UP001059041">
    <property type="component" value="Linkage Group LG9"/>
</dbReference>
<accession>A0A9W7WNX9</accession>
<dbReference type="InterPro" id="IPR012320">
    <property type="entry name" value="SHD_dom"/>
</dbReference>
<organism evidence="8 9">
    <name type="scientific">Triplophysa rosa</name>
    <name type="common">Cave loach</name>
    <dbReference type="NCBI Taxonomy" id="992332"/>
    <lineage>
        <taxon>Eukaryota</taxon>
        <taxon>Metazoa</taxon>
        <taxon>Chordata</taxon>
        <taxon>Craniata</taxon>
        <taxon>Vertebrata</taxon>
        <taxon>Euteleostomi</taxon>
        <taxon>Actinopterygii</taxon>
        <taxon>Neopterygii</taxon>
        <taxon>Teleostei</taxon>
        <taxon>Ostariophysi</taxon>
        <taxon>Cypriniformes</taxon>
        <taxon>Nemacheilidae</taxon>
        <taxon>Triplophysa</taxon>
    </lineage>
</organism>
<dbReference type="InterPro" id="IPR028565">
    <property type="entry name" value="MHD"/>
</dbReference>
<dbReference type="InterPro" id="IPR036168">
    <property type="entry name" value="AP2_Mu_C_sf"/>
</dbReference>
<sequence length="1218" mass="138328">MLMNMNRYFAIFGLLNPLPVRDALAGIASAASVISAILRKTLCTGQVVKSHEIIFVAVSVEEWTVKDFLCTHKAMCSMNQPSNWVTFEDEGSSFSSPKKTLRSGSIPRPNGLKLVLPSLGNETWSFSTGPESPLMDFSFNGSLCVPSNTPMCTPVKATPADQSPFYYGLQEQPDLFSSTFASFSSGLQQDLMKTNEGSTLMNTSRDEAGHLNPAWVKGDHKRVSWSSSSDSDSAPTLPRFFIRTKDGNEPPQDQPQYSYSYICHKLERLRAEENKQEDHNEKMDKEDHLSAVGIVKDKEMVGTPSFVPEGLFLSQSRHGWSLMLRIPEKKNRMSSRQWGPIYLQLLPGALLQLFYEKGLEKPFKEFQLNANCGLSGPKLESYSEPRKIATLKVEHVSYVERKRYHPRHEVIHEAEVEQLLKFGTTELGDMKDLLVSIEEELMRLPAPHQHHRHYEEQELTLEIADHIWIRQDKYGGIAKCVAITRIHCLAFLNGTLECFLALNDLGLLKQAPAFGSEEDSEPWMEIADYHFHPCVRKAHFADTRLIKFCPPDACRVELLRFRTASLHSGELPLSVKAVVTVQGACVELQVFMLSVQRTLCENITLQIRFPGDWVKVPTSTSLLRQRSLKARMNRNACLGSGHMAESQSVMRVSIGTVKYENVYRALVWRIDRLPQKNVDYFCGCFRGGVDCERLPVYTQSNVLHESAQQLGNETWSFSTGPESPLMDFSFNGSLCVPSNTPMCTPVKATPADQSPFYYGLQEQPDLFSSTFASFSSGLQQDLMKTNEGSTLMNTSRDEAGHLNPAWVKGDHKRVSWSSSSDSDSAPTLPRFFIRTKDGNEPPQDQPQYSYSYICHKLERLRAEENKQEDHNEKMDKEDHLSAVGIVKDKEMVGTPSFVPEGLFLSQSRHGWSLMLRIPEKKNRMSSRQWGPIYLQLLPGALLQLFYEKGLEKPFKEFQLNANCGLSGPKLESYSEPRKIATLKVEHVSYVERKRYHPRHEVIHEAEVEQLLKFGTTELGDMKDLLVSIEEELMRLPAPHQHHRHYEEQELTLEIADHIWIRQDNFLNGSLECFLALNDLGLLKQAPAFGSEEDSEPWMEIADYHFIAFKIRECVPSPRVRIDRLPQKNVAVDQLQSFAYKLELASDQEVPADWLPFITVECEVAEVVASHTRVKSLATECDIQPQKHVRNRSYYHCQVEIDKKLTETEPLKQSSCATQ</sequence>
<comment type="subcellular location">
    <subcellularLocation>
        <location evidence="1">Cytoplasm</location>
    </subcellularLocation>
</comment>
<evidence type="ECO:0000256" key="4">
    <source>
        <dbReference type="ARBA" id="ARBA00022583"/>
    </source>
</evidence>
<evidence type="ECO:0000256" key="5">
    <source>
        <dbReference type="SAM" id="MobiDB-lite"/>
    </source>
</evidence>
<keyword evidence="4" id="KW-0254">Endocytosis</keyword>